<sequence>MARLRVRNDMMGNSLINSSLKNEFCQQPRKKRKFENVTSTRSVAYKLQKRKRLGRVVTPIHNGNKTDKTKVPINMEGDLSITNDSLHLFVTTWKEACLEHTVDESQGAVLSFVVIVSLRRSSVLHSPPSSTTAAHSSPLLEVIHKTLNPRWNQTLEFLDDGSPLTLHVREHNALLPTSRVRKVCGLLCFAHPAPVMSPSHSCSSSSCTNSTVSSHGGVGRRFDFAPLCYCGEKAIMRTAKNKGENFGDAQSSRYEIWK</sequence>
<dbReference type="PANTHER" id="PTHR47264:SF2">
    <property type="entry name" value="PLANT SYNAPTOTAGMIN"/>
    <property type="match status" value="1"/>
</dbReference>
<reference evidence="1 2" key="1">
    <citation type="submission" date="2019-04" db="EMBL/GenBank/DDBJ databases">
        <title>An improved genome assembly and genetic linkage map for asparagus bean, Vigna unguiculata ssp. sesquipedialis.</title>
        <authorList>
            <person name="Xia Q."/>
            <person name="Zhang R."/>
            <person name="Dong Y."/>
        </authorList>
    </citation>
    <scope>NUCLEOTIDE SEQUENCE [LARGE SCALE GENOMIC DNA]</scope>
    <source>
        <tissue evidence="1">Leaf</tissue>
    </source>
</reference>
<dbReference type="Proteomes" id="UP000501690">
    <property type="component" value="Linkage Group LG2"/>
</dbReference>
<gene>
    <name evidence="1" type="ORF">DEO72_LG2g3945</name>
</gene>
<evidence type="ECO:0000313" key="2">
    <source>
        <dbReference type="Proteomes" id="UP000501690"/>
    </source>
</evidence>
<accession>A0A4D6L537</accession>
<dbReference type="EMBL" id="CP039346">
    <property type="protein sequence ID" value="QCD83599.1"/>
    <property type="molecule type" value="Genomic_DNA"/>
</dbReference>
<evidence type="ECO:0008006" key="3">
    <source>
        <dbReference type="Google" id="ProtNLM"/>
    </source>
</evidence>
<protein>
    <recommendedName>
        <fullName evidence="3">C2 domain-containing protein</fullName>
    </recommendedName>
</protein>
<organism evidence="1 2">
    <name type="scientific">Vigna unguiculata</name>
    <name type="common">Cowpea</name>
    <dbReference type="NCBI Taxonomy" id="3917"/>
    <lineage>
        <taxon>Eukaryota</taxon>
        <taxon>Viridiplantae</taxon>
        <taxon>Streptophyta</taxon>
        <taxon>Embryophyta</taxon>
        <taxon>Tracheophyta</taxon>
        <taxon>Spermatophyta</taxon>
        <taxon>Magnoliopsida</taxon>
        <taxon>eudicotyledons</taxon>
        <taxon>Gunneridae</taxon>
        <taxon>Pentapetalae</taxon>
        <taxon>rosids</taxon>
        <taxon>fabids</taxon>
        <taxon>Fabales</taxon>
        <taxon>Fabaceae</taxon>
        <taxon>Papilionoideae</taxon>
        <taxon>50 kb inversion clade</taxon>
        <taxon>NPAAA clade</taxon>
        <taxon>indigoferoid/millettioid clade</taxon>
        <taxon>Phaseoleae</taxon>
        <taxon>Vigna</taxon>
    </lineage>
</organism>
<name>A0A4D6L537_VIGUN</name>
<evidence type="ECO:0000313" key="1">
    <source>
        <dbReference type="EMBL" id="QCD83599.1"/>
    </source>
</evidence>
<dbReference type="PANTHER" id="PTHR47264">
    <property type="entry name" value="OS01G0128800 PROTEIN"/>
    <property type="match status" value="1"/>
</dbReference>
<proteinExistence type="predicted"/>
<keyword evidence="2" id="KW-1185">Reference proteome</keyword>
<dbReference type="AlphaFoldDB" id="A0A4D6L537"/>